<proteinExistence type="predicted"/>
<organism evidence="1">
    <name type="scientific">viral metagenome</name>
    <dbReference type="NCBI Taxonomy" id="1070528"/>
    <lineage>
        <taxon>unclassified sequences</taxon>
        <taxon>metagenomes</taxon>
        <taxon>organismal metagenomes</taxon>
    </lineage>
</organism>
<dbReference type="AlphaFoldDB" id="A0A6M3KRS4"/>
<dbReference type="EMBL" id="MT142535">
    <property type="protein sequence ID" value="QJA84823.1"/>
    <property type="molecule type" value="Genomic_DNA"/>
</dbReference>
<evidence type="ECO:0000313" key="1">
    <source>
        <dbReference type="EMBL" id="QJA84823.1"/>
    </source>
</evidence>
<accession>A0A6M3KRS4</accession>
<reference evidence="1" key="1">
    <citation type="submission" date="2020-03" db="EMBL/GenBank/DDBJ databases">
        <title>The deep terrestrial virosphere.</title>
        <authorList>
            <person name="Holmfeldt K."/>
            <person name="Nilsson E."/>
            <person name="Simone D."/>
            <person name="Lopez-Fernandez M."/>
            <person name="Wu X."/>
            <person name="de Brujin I."/>
            <person name="Lundin D."/>
            <person name="Andersson A."/>
            <person name="Bertilsson S."/>
            <person name="Dopson M."/>
        </authorList>
    </citation>
    <scope>NUCLEOTIDE SEQUENCE</scope>
    <source>
        <strain evidence="1">MM415A00148</strain>
    </source>
</reference>
<sequence>MKDLAVAGEYVYFIVGEVYLANNISRYQAYNAAGTWTTRTVEEELKGNTLQLIDMPDGTQKLFVGSGPIGEGINVRWGIVPPAWGNLIHGEIGRLVSTTSPWDATVIANVTVTSDKSTQGDVLKLVVAAGFTTGLLAVQNVGAVDISHGKHLGMLVKSSVGLSAGDVTIVLSGQANTIDFFVPSMVFHQDGATQTDMPKVYDTNPEAAATKETVTVTTDDYIYVGHTSEIINKISVALGSTVNAVASVLTVEYYNGQAWTAVANLADGTAVTGVTLAKDGVIHFDPPYNVEMVTVNSMACYWLRLKVSVNLTAAVEINEIHLQREDNVEIDLPALGADTWTWCYLDIDPQTWPPIDWTTAPATVASVGLYSTTDFGAATILVSDVKIYQGDYPHLALPGNAIINGMEAYNDSATSPQVNPWIFTLGGVYEIQMVSGGYALVRLPLREMVELMDVDSGRAHTTNGVYLFFNLGEHLERYYNRQLDDVGPDRDAGLPEERRGPPRALASYPGKVLIAIDAGDDGVSSVLAYKDGAIYEIYRAPRAGDRIRAISHQSIPGSTTGRLWISMGVDMIWVPMSTNPEQSEDYRYCHESVLQTGRIYADLQDVEKFWKSIKLVTEDLAAGVTIACDYRTSGSTWTEISDVFDTSPLQEIDIVTDYSVSGRWIELRFRIETSDNQVTPVLMGIVIEGLTRIPVKFAYTLTFRAADRDHDLQGEFDPVTGYAKVDQMDTWVASPLPLLLNSWSNYEDGMYVFPEPSPVRFIKKFKDEDGREARVCQTTLIGI</sequence>
<protein>
    <submittedName>
        <fullName evidence="1">Uncharacterized protein</fullName>
    </submittedName>
</protein>
<name>A0A6M3KRS4_9ZZZZ</name>
<gene>
    <name evidence="1" type="ORF">MM415A00148_0041</name>
</gene>